<name>A0A3P3VZQ4_9MICO</name>
<dbReference type="PANTHER" id="PTHR34580:SF3">
    <property type="entry name" value="PROTEIN PAFB"/>
    <property type="match status" value="1"/>
</dbReference>
<dbReference type="SUPFAM" id="SSF46785">
    <property type="entry name" value="Winged helix' DNA-binding domain"/>
    <property type="match status" value="1"/>
</dbReference>
<dbReference type="InterPro" id="IPR036388">
    <property type="entry name" value="WH-like_DNA-bd_sf"/>
</dbReference>
<keyword evidence="3" id="KW-0804">Transcription</keyword>
<accession>A0A3P3VZQ4</accession>
<reference evidence="5 6" key="1">
    <citation type="submission" date="2018-11" db="EMBL/GenBank/DDBJ databases">
        <title>YIM 102482-1 draft genome.</title>
        <authorList>
            <person name="Li G."/>
            <person name="Jiang Y."/>
        </authorList>
    </citation>
    <scope>NUCLEOTIDE SEQUENCE [LARGE SCALE GENOMIC DNA]</scope>
    <source>
        <strain evidence="5 6">YIM 102482-1</strain>
    </source>
</reference>
<evidence type="ECO:0000256" key="2">
    <source>
        <dbReference type="ARBA" id="ARBA00023125"/>
    </source>
</evidence>
<dbReference type="InterPro" id="IPR013196">
    <property type="entry name" value="HTH_11"/>
</dbReference>
<dbReference type="Pfam" id="PF08279">
    <property type="entry name" value="HTH_11"/>
    <property type="match status" value="1"/>
</dbReference>
<keyword evidence="2" id="KW-0238">DNA-binding</keyword>
<evidence type="ECO:0000313" key="5">
    <source>
        <dbReference type="EMBL" id="RRJ87984.1"/>
    </source>
</evidence>
<proteinExistence type="predicted"/>
<protein>
    <submittedName>
        <fullName evidence="5">WYL domain-containing protein</fullName>
    </submittedName>
</protein>
<dbReference type="Proteomes" id="UP000274391">
    <property type="component" value="Unassembled WGS sequence"/>
</dbReference>
<dbReference type="PROSITE" id="PS51000">
    <property type="entry name" value="HTH_DEOR_2"/>
    <property type="match status" value="1"/>
</dbReference>
<dbReference type="PROSITE" id="PS00894">
    <property type="entry name" value="HTH_DEOR_1"/>
    <property type="match status" value="1"/>
</dbReference>
<dbReference type="Pfam" id="PF13280">
    <property type="entry name" value="WYL"/>
    <property type="match status" value="1"/>
</dbReference>
<evidence type="ECO:0000256" key="3">
    <source>
        <dbReference type="ARBA" id="ARBA00023163"/>
    </source>
</evidence>
<dbReference type="InterPro" id="IPR051534">
    <property type="entry name" value="CBASS_pafABC_assoc_protein"/>
</dbReference>
<sequence>MESPSSRALLLLSLLQTGRAWTAADLAQRLDIADRTVRRDVARLRYLGYDIRSVPGPGGTYRLVPSVKIPPLLLDADEVCSLVTGLLLLEAGGVDEAVTTVRTKLEQLLPPKLRQQAAATALATQVITPVAEPVDWRLLGVLAEAVAQGQDLRFTYTDQHGKVSERHVRPYRHALRQGAWYLIAYDILRTDWRLFRLDGIQRATPEPAAAGIDVPDFPSPSIEDWLTTDFGRVRVSNG</sequence>
<evidence type="ECO:0000256" key="1">
    <source>
        <dbReference type="ARBA" id="ARBA00023015"/>
    </source>
</evidence>
<organism evidence="5 6">
    <name type="scientific">Gulosibacter macacae</name>
    <dbReference type="NCBI Taxonomy" id="2488791"/>
    <lineage>
        <taxon>Bacteria</taxon>
        <taxon>Bacillati</taxon>
        <taxon>Actinomycetota</taxon>
        <taxon>Actinomycetes</taxon>
        <taxon>Micrococcales</taxon>
        <taxon>Microbacteriaceae</taxon>
        <taxon>Gulosibacter</taxon>
    </lineage>
</organism>
<dbReference type="EMBL" id="RQVS01000003">
    <property type="protein sequence ID" value="RRJ87984.1"/>
    <property type="molecule type" value="Genomic_DNA"/>
</dbReference>
<dbReference type="PANTHER" id="PTHR34580">
    <property type="match status" value="1"/>
</dbReference>
<dbReference type="Gene3D" id="1.10.10.10">
    <property type="entry name" value="Winged helix-like DNA-binding domain superfamily/Winged helix DNA-binding domain"/>
    <property type="match status" value="1"/>
</dbReference>
<dbReference type="InterPro" id="IPR018356">
    <property type="entry name" value="Tscrpt_reg_HTH_DeoR_CS"/>
</dbReference>
<dbReference type="PROSITE" id="PS52050">
    <property type="entry name" value="WYL"/>
    <property type="match status" value="1"/>
</dbReference>
<dbReference type="OrthoDB" id="8555652at2"/>
<evidence type="ECO:0000259" key="4">
    <source>
        <dbReference type="PROSITE" id="PS51000"/>
    </source>
</evidence>
<dbReference type="InterPro" id="IPR036390">
    <property type="entry name" value="WH_DNA-bd_sf"/>
</dbReference>
<evidence type="ECO:0000313" key="6">
    <source>
        <dbReference type="Proteomes" id="UP000274391"/>
    </source>
</evidence>
<comment type="caution">
    <text evidence="5">The sequence shown here is derived from an EMBL/GenBank/DDBJ whole genome shotgun (WGS) entry which is preliminary data.</text>
</comment>
<gene>
    <name evidence="5" type="ORF">EG850_03070</name>
</gene>
<keyword evidence="6" id="KW-1185">Reference proteome</keyword>
<dbReference type="GO" id="GO:0003677">
    <property type="term" value="F:DNA binding"/>
    <property type="evidence" value="ECO:0007669"/>
    <property type="project" value="UniProtKB-KW"/>
</dbReference>
<dbReference type="GO" id="GO:0003700">
    <property type="term" value="F:DNA-binding transcription factor activity"/>
    <property type="evidence" value="ECO:0007669"/>
    <property type="project" value="InterPro"/>
</dbReference>
<dbReference type="InterPro" id="IPR026881">
    <property type="entry name" value="WYL_dom"/>
</dbReference>
<dbReference type="AlphaFoldDB" id="A0A3P3VZQ4"/>
<dbReference type="InterPro" id="IPR001034">
    <property type="entry name" value="DeoR_HTH"/>
</dbReference>
<keyword evidence="1" id="KW-0805">Transcription regulation</keyword>
<feature type="domain" description="HTH deoR-type" evidence="4">
    <location>
        <begin position="4"/>
        <end position="59"/>
    </location>
</feature>